<gene>
    <name evidence="2" type="ORF">SK069_16640</name>
</gene>
<evidence type="ECO:0000313" key="3">
    <source>
        <dbReference type="Proteomes" id="UP001277761"/>
    </source>
</evidence>
<dbReference type="InterPro" id="IPR041726">
    <property type="entry name" value="ACAD10_11_N"/>
</dbReference>
<keyword evidence="3" id="KW-1185">Reference proteome</keyword>
<dbReference type="PANTHER" id="PTHR21310">
    <property type="entry name" value="AMINOGLYCOSIDE PHOSPHOTRANSFERASE-RELATED-RELATED"/>
    <property type="match status" value="1"/>
</dbReference>
<dbReference type="Gene3D" id="3.90.1200.10">
    <property type="match status" value="1"/>
</dbReference>
<dbReference type="InterPro" id="IPR051678">
    <property type="entry name" value="AGP_Transferase"/>
</dbReference>
<dbReference type="Pfam" id="PF01636">
    <property type="entry name" value="APH"/>
    <property type="match status" value="1"/>
</dbReference>
<evidence type="ECO:0000259" key="1">
    <source>
        <dbReference type="Pfam" id="PF01636"/>
    </source>
</evidence>
<dbReference type="SUPFAM" id="SSF56112">
    <property type="entry name" value="Protein kinase-like (PK-like)"/>
    <property type="match status" value="1"/>
</dbReference>
<organism evidence="2 3">
    <name type="scientific">Patulibacter brassicae</name>
    <dbReference type="NCBI Taxonomy" id="1705717"/>
    <lineage>
        <taxon>Bacteria</taxon>
        <taxon>Bacillati</taxon>
        <taxon>Actinomycetota</taxon>
        <taxon>Thermoleophilia</taxon>
        <taxon>Solirubrobacterales</taxon>
        <taxon>Patulibacteraceae</taxon>
        <taxon>Patulibacter</taxon>
    </lineage>
</organism>
<proteinExistence type="predicted"/>
<comment type="caution">
    <text evidence="2">The sequence shown here is derived from an EMBL/GenBank/DDBJ whole genome shotgun (WGS) entry which is preliminary data.</text>
</comment>
<evidence type="ECO:0000313" key="2">
    <source>
        <dbReference type="EMBL" id="MDX8153228.1"/>
    </source>
</evidence>
<reference evidence="2 3" key="1">
    <citation type="submission" date="2023-11" db="EMBL/GenBank/DDBJ databases">
        <authorList>
            <person name="Xu M."/>
            <person name="Jiang T."/>
        </authorList>
    </citation>
    <scope>NUCLEOTIDE SEQUENCE [LARGE SCALE GENOMIC DNA]</scope>
    <source>
        <strain evidence="2 3">SD</strain>
    </source>
</reference>
<accession>A0ABU4VQR9</accession>
<dbReference type="RefSeq" id="WP_319955379.1">
    <property type="nucleotide sequence ID" value="NZ_JAXAVX010000012.1"/>
</dbReference>
<dbReference type="InterPro" id="IPR011009">
    <property type="entry name" value="Kinase-like_dom_sf"/>
</dbReference>
<dbReference type="Gene3D" id="3.30.200.20">
    <property type="entry name" value="Phosphorylase Kinase, domain 1"/>
    <property type="match status" value="1"/>
</dbReference>
<sequence>MALKNTTDPAAAAKALEGWLATKLPDATDIEVTNVTTPSAAGLSAETILFDAAWTSDGARETHELVARVAPSTPGVFPTFDLPKEFAVVDALAGTGVPIPKAWWIEEDESVFGGQFLVLDRIAGRIPADDPPFTAAGWVAELSAEDRRRLVEQSLAGMAAIHAADWRAIGLGSLETNPGASRIDEQLKTWRAYFDWARGEDENPAVEAGFAWLGENKPAEEGPPVLNWGDARPGNQIFGDDLSVAATLDWEMVDIGTAEMDLAWWIFILRHHTEGIGVPMPDGIPAREELVAIYERASGTTVRDLDYYEVFAAVRLSAIMHRAGRLMVEVGFLPPDATMKLNNPASQLLAKLIGFDAPTGEAQTFIGNRG</sequence>
<protein>
    <submittedName>
        <fullName evidence="2">Phosphotransferase family protein</fullName>
    </submittedName>
</protein>
<dbReference type="Proteomes" id="UP001277761">
    <property type="component" value="Unassembled WGS sequence"/>
</dbReference>
<dbReference type="CDD" id="cd05154">
    <property type="entry name" value="ACAD10_11_N-like"/>
    <property type="match status" value="1"/>
</dbReference>
<dbReference type="InterPro" id="IPR002575">
    <property type="entry name" value="Aminoglycoside_PTrfase"/>
</dbReference>
<feature type="domain" description="Aminoglycoside phosphotransferase" evidence="1">
    <location>
        <begin position="60"/>
        <end position="269"/>
    </location>
</feature>
<dbReference type="EMBL" id="JAXAVX010000012">
    <property type="protein sequence ID" value="MDX8153228.1"/>
    <property type="molecule type" value="Genomic_DNA"/>
</dbReference>
<name>A0ABU4VQR9_9ACTN</name>
<dbReference type="PANTHER" id="PTHR21310:SF40">
    <property type="entry name" value="AMINOGLYCOSIDE PHOSPHOTRANSFERASE DOMAIN-CONTAINING PROTEIN-RELATED"/>
    <property type="match status" value="1"/>
</dbReference>